<protein>
    <recommendedName>
        <fullName evidence="1">GmrSD restriction endonucleases N-terminal domain-containing protein</fullName>
    </recommendedName>
</protein>
<dbReference type="AlphaFoldDB" id="E1YLU7"/>
<dbReference type="InterPro" id="IPR004919">
    <property type="entry name" value="GmrSD_N"/>
</dbReference>
<name>E1YLU7_9BACT</name>
<feature type="domain" description="GmrSD restriction endonucleases N-terminal" evidence="1">
    <location>
        <begin position="12"/>
        <end position="58"/>
    </location>
</feature>
<organism evidence="2">
    <name type="scientific">uncultured Desulfobacterium sp</name>
    <dbReference type="NCBI Taxonomy" id="201089"/>
    <lineage>
        <taxon>Bacteria</taxon>
        <taxon>Pseudomonadati</taxon>
        <taxon>Thermodesulfobacteriota</taxon>
        <taxon>Desulfobacteria</taxon>
        <taxon>Desulfobacterales</taxon>
        <taxon>Desulfobacteriaceae</taxon>
        <taxon>Desulfobacterium</taxon>
        <taxon>environmental samples</taxon>
    </lineage>
</organism>
<dbReference type="EMBL" id="FR695877">
    <property type="protein sequence ID" value="CBX31080.1"/>
    <property type="molecule type" value="Genomic_DNA"/>
</dbReference>
<gene>
    <name evidence="2" type="ORF">N47_E45920</name>
</gene>
<sequence>MTGDTSQKTESIEQLVASIDNGDVVLPEFQRDFVWEETKTYDLFDSIIRDIFIGSLIFGIPSFELTVRELDIRPRKGPGSRKTYI</sequence>
<evidence type="ECO:0000313" key="2">
    <source>
        <dbReference type="EMBL" id="CBX31080.1"/>
    </source>
</evidence>
<dbReference type="Pfam" id="PF03235">
    <property type="entry name" value="GmrSD_N"/>
    <property type="match status" value="1"/>
</dbReference>
<dbReference type="PANTHER" id="PTHR37292:SF2">
    <property type="entry name" value="DUF262 DOMAIN-CONTAINING PROTEIN"/>
    <property type="match status" value="1"/>
</dbReference>
<accession>E1YLU7</accession>
<proteinExistence type="predicted"/>
<dbReference type="PANTHER" id="PTHR37292">
    <property type="entry name" value="VNG6097C"/>
    <property type="match status" value="1"/>
</dbReference>
<reference evidence="2" key="1">
    <citation type="journal article" date="2011" name="Environ. Microbiol.">
        <title>Genomic insights into the metabolic potential of the polycyclic aromatic hydrocarbon degrading sulfate-reducing Deltaproteobacterium N47.</title>
        <authorList>
            <person name="Bergmann F."/>
            <person name="Selesi D."/>
            <person name="Weinmaier T."/>
            <person name="Tischler P."/>
            <person name="Rattei T."/>
            <person name="Meckenstock R.U."/>
        </authorList>
    </citation>
    <scope>NUCLEOTIDE SEQUENCE</scope>
</reference>
<evidence type="ECO:0000259" key="1">
    <source>
        <dbReference type="Pfam" id="PF03235"/>
    </source>
</evidence>